<dbReference type="GO" id="GO:0006783">
    <property type="term" value="P:heme biosynthetic process"/>
    <property type="evidence" value="ECO:0007669"/>
    <property type="project" value="UniProtKB-UniRule"/>
</dbReference>
<comment type="subcellular location">
    <subcellularLocation>
        <location evidence="7">Cytoplasm</location>
    </subcellularLocation>
</comment>
<reference evidence="9 10" key="1">
    <citation type="submission" date="2020-02" db="EMBL/GenBank/DDBJ databases">
        <authorList>
            <person name="Li X.-J."/>
            <person name="Han X.-M."/>
        </authorList>
    </citation>
    <scope>NUCLEOTIDE SEQUENCE [LARGE SCALE GENOMIC DNA]</scope>
    <source>
        <strain evidence="9 10">CCTCC AB 2017055</strain>
    </source>
</reference>
<protein>
    <recommendedName>
        <fullName evidence="7">Coproporphyrin III ferrochelatase</fullName>
        <ecNumber evidence="7">4.99.1.9</ecNumber>
    </recommendedName>
</protein>
<dbReference type="EC" id="4.99.1.9" evidence="7"/>
<dbReference type="EMBL" id="JAAGOA010000031">
    <property type="protein sequence ID" value="NEE04272.1"/>
    <property type="molecule type" value="Genomic_DNA"/>
</dbReference>
<feature type="binding site" evidence="7">
    <location>
        <position position="140"/>
    </location>
    <ligand>
        <name>Fe-coproporphyrin III</name>
        <dbReference type="ChEBI" id="CHEBI:68438"/>
    </ligand>
</feature>
<comment type="pathway">
    <text evidence="1 7">Porphyrin-containing compound metabolism; protoheme biosynthesis.</text>
</comment>
<sequence>MRAWEDQRVSSSESADPRLAPYDAVLVLSFGGPEGQDDVIPFLENVTRGKGIPRERLEEVGEHYRAFGGKSPINDQNRALIAGLEHELAEAGLSIPVYWGNRNWHPYLADELKRMADDGVTRVATFITSAYDSYSGCRQYRENVADAVAEVGPRAPRIDRLRHCFDHPGFISANADGVVGALGELSSEGARNARLVFVTHSIPVTMAETSGPVGGAYVAQHEAVARAVAAQVAERTGVAYEHDLVYCSRSGPPEMPWLEPDVNDHLEALAERGAGSVVMAPIGFLSDHMEVAYDLDTEAMQTAKSLGLEAARAATAGTHPDFIAAVVDLLLERAAVERGENVTRASIGAPGPARDVCPVGCCPNLRGERPALCGEDEPPNPSGDPK</sequence>
<dbReference type="CDD" id="cd00419">
    <property type="entry name" value="Ferrochelatase_C"/>
    <property type="match status" value="1"/>
</dbReference>
<dbReference type="Proteomes" id="UP000475214">
    <property type="component" value="Unassembled WGS sequence"/>
</dbReference>
<dbReference type="HAMAP" id="MF_00323">
    <property type="entry name" value="Ferrochelatase"/>
    <property type="match status" value="1"/>
</dbReference>
<accession>A0A6L9SIM8</accession>
<comment type="catalytic activity">
    <reaction evidence="6">
        <text>Fe-coproporphyrin III + 2 H(+) = coproporphyrin III + Fe(2+)</text>
        <dbReference type="Rhea" id="RHEA:49572"/>
        <dbReference type="ChEBI" id="CHEBI:15378"/>
        <dbReference type="ChEBI" id="CHEBI:29033"/>
        <dbReference type="ChEBI" id="CHEBI:68438"/>
        <dbReference type="ChEBI" id="CHEBI:131725"/>
        <dbReference type="EC" id="4.99.1.9"/>
    </reaction>
    <physiologicalReaction direction="right-to-left" evidence="6">
        <dbReference type="Rhea" id="RHEA:49574"/>
    </physiologicalReaction>
</comment>
<dbReference type="UniPathway" id="UPA00252"/>
<feature type="binding site" evidence="7">
    <location>
        <position position="71"/>
    </location>
    <ligand>
        <name>Fe-coproporphyrin III</name>
        <dbReference type="ChEBI" id="CHEBI:68438"/>
    </ligand>
</feature>
<feature type="binding site" evidence="7">
    <location>
        <position position="290"/>
    </location>
    <ligand>
        <name>Fe(2+)</name>
        <dbReference type="ChEBI" id="CHEBI:29033"/>
    </ligand>
</feature>
<comment type="similarity">
    <text evidence="7 8">Belongs to the ferrochelatase family.</text>
</comment>
<keyword evidence="7" id="KW-0963">Cytoplasm</keyword>
<dbReference type="SUPFAM" id="SSF53800">
    <property type="entry name" value="Chelatase"/>
    <property type="match status" value="1"/>
</dbReference>
<dbReference type="RefSeq" id="WP_163744647.1">
    <property type="nucleotide sequence ID" value="NZ_JAAGOA010000031.1"/>
</dbReference>
<keyword evidence="10" id="KW-1185">Reference proteome</keyword>
<comment type="function">
    <text evidence="7">Involved in coproporphyrin-dependent heme b biosynthesis. Catalyzes the insertion of ferrous iron into coproporphyrin III to form Fe-coproporphyrin III.</text>
</comment>
<gene>
    <name evidence="7" type="primary">cpfC</name>
    <name evidence="9" type="ORF">G1H10_29290</name>
</gene>
<evidence type="ECO:0000256" key="8">
    <source>
        <dbReference type="RuleBase" id="RU004185"/>
    </source>
</evidence>
<keyword evidence="7" id="KW-0479">Metal-binding</keyword>
<organism evidence="9 10">
    <name type="scientific">Phytoactinopolyspora halotolerans</name>
    <dbReference type="NCBI Taxonomy" id="1981512"/>
    <lineage>
        <taxon>Bacteria</taxon>
        <taxon>Bacillati</taxon>
        <taxon>Actinomycetota</taxon>
        <taxon>Actinomycetes</taxon>
        <taxon>Jiangellales</taxon>
        <taxon>Jiangellaceae</taxon>
        <taxon>Phytoactinopolyspora</taxon>
    </lineage>
</organism>
<keyword evidence="2 7" id="KW-0408">Iron</keyword>
<keyword evidence="3 7" id="KW-0350">Heme biosynthesis</keyword>
<evidence type="ECO:0000313" key="9">
    <source>
        <dbReference type="EMBL" id="NEE04272.1"/>
    </source>
</evidence>
<dbReference type="NCBIfam" id="NF000689">
    <property type="entry name" value="PRK00035.2-1"/>
    <property type="match status" value="1"/>
</dbReference>
<comment type="caution">
    <text evidence="7">Lacks conserved residue(s) required for the propagation of feature annotation.</text>
</comment>
<keyword evidence="4 7" id="KW-0456">Lyase</keyword>
<dbReference type="InterPro" id="IPR033659">
    <property type="entry name" value="Ferrochelatase_N"/>
</dbReference>
<proteinExistence type="inferred from homology"/>
<dbReference type="Pfam" id="PF00762">
    <property type="entry name" value="Ferrochelatase"/>
    <property type="match status" value="1"/>
</dbReference>
<dbReference type="GO" id="GO:0005737">
    <property type="term" value="C:cytoplasm"/>
    <property type="evidence" value="ECO:0007669"/>
    <property type="project" value="UniProtKB-SubCell"/>
</dbReference>
<comment type="caution">
    <text evidence="9">The sequence shown here is derived from an EMBL/GenBank/DDBJ whole genome shotgun (WGS) entry which is preliminary data.</text>
</comment>
<evidence type="ECO:0000256" key="6">
    <source>
        <dbReference type="ARBA" id="ARBA00024536"/>
    </source>
</evidence>
<dbReference type="InterPro" id="IPR033644">
    <property type="entry name" value="Ferrochelatase_C"/>
</dbReference>
<feature type="binding site" evidence="7">
    <location>
        <position position="200"/>
    </location>
    <ligand>
        <name>Fe(2+)</name>
        <dbReference type="ChEBI" id="CHEBI:29033"/>
    </ligand>
</feature>
<dbReference type="PANTHER" id="PTHR11108:SF1">
    <property type="entry name" value="FERROCHELATASE, MITOCHONDRIAL"/>
    <property type="match status" value="1"/>
</dbReference>
<dbReference type="CDD" id="cd03411">
    <property type="entry name" value="Ferrochelatase_N"/>
    <property type="match status" value="1"/>
</dbReference>
<dbReference type="AlphaFoldDB" id="A0A6L9SIM8"/>
<dbReference type="GO" id="GO:0046872">
    <property type="term" value="F:metal ion binding"/>
    <property type="evidence" value="ECO:0007669"/>
    <property type="project" value="UniProtKB-KW"/>
</dbReference>
<evidence type="ECO:0000256" key="5">
    <source>
        <dbReference type="ARBA" id="ARBA00023244"/>
    </source>
</evidence>
<keyword evidence="5 7" id="KW-0627">Porphyrin biosynthesis</keyword>
<dbReference type="PANTHER" id="PTHR11108">
    <property type="entry name" value="FERROCHELATASE"/>
    <property type="match status" value="1"/>
</dbReference>
<dbReference type="InterPro" id="IPR001015">
    <property type="entry name" value="Ferrochelatase"/>
</dbReference>
<evidence type="ECO:0000256" key="2">
    <source>
        <dbReference type="ARBA" id="ARBA00023004"/>
    </source>
</evidence>
<evidence type="ECO:0000256" key="4">
    <source>
        <dbReference type="ARBA" id="ARBA00023239"/>
    </source>
</evidence>
<evidence type="ECO:0000313" key="10">
    <source>
        <dbReference type="Proteomes" id="UP000475214"/>
    </source>
</evidence>
<evidence type="ECO:0000256" key="1">
    <source>
        <dbReference type="ARBA" id="ARBA00004744"/>
    </source>
</evidence>
<dbReference type="GO" id="GO:0004325">
    <property type="term" value="F:ferrochelatase activity"/>
    <property type="evidence" value="ECO:0007669"/>
    <property type="project" value="UniProtKB-UniRule"/>
</dbReference>
<evidence type="ECO:0000256" key="3">
    <source>
        <dbReference type="ARBA" id="ARBA00023133"/>
    </source>
</evidence>
<name>A0A6L9SIM8_9ACTN</name>
<evidence type="ECO:0000256" key="7">
    <source>
        <dbReference type="HAMAP-Rule" id="MF_00323"/>
    </source>
</evidence>
<dbReference type="Gene3D" id="3.40.50.1400">
    <property type="match status" value="2"/>
</dbReference>